<dbReference type="EMBL" id="MDAL01000009">
    <property type="protein sequence ID" value="PMN93995.1"/>
    <property type="molecule type" value="Genomic_DNA"/>
</dbReference>
<dbReference type="Proteomes" id="UP000235387">
    <property type="component" value="Unassembled WGS sequence"/>
</dbReference>
<sequence length="75" mass="8644">MLRAKLHVRVKKQQGYQPSEPLVHSAINPVMDARKLRNLNAPCNCSHRPRYSYTSTYAFYFVCSNVQSVTKDINT</sequence>
<reference evidence="2" key="1">
    <citation type="submission" date="2016-07" db="EMBL/GenBank/DDBJ databases">
        <title>Nontailed viruses are major unrecognized killers of bacteria in the ocean.</title>
        <authorList>
            <person name="Kauffman K."/>
            <person name="Hussain F."/>
            <person name="Yang J."/>
            <person name="Arevalo P."/>
            <person name="Brown J."/>
            <person name="Cutler M."/>
            <person name="Kelly L."/>
            <person name="Polz M.F."/>
        </authorList>
    </citation>
    <scope>NUCLEOTIDE SEQUENCE [LARGE SCALE GENOMIC DNA]</scope>
    <source>
        <strain evidence="2">10N.261.45.A10</strain>
    </source>
</reference>
<proteinExistence type="predicted"/>
<organism evidence="1 2">
    <name type="scientific">Enterovibrio norvegicus</name>
    <dbReference type="NCBI Taxonomy" id="188144"/>
    <lineage>
        <taxon>Bacteria</taxon>
        <taxon>Pseudomonadati</taxon>
        <taxon>Pseudomonadota</taxon>
        <taxon>Gammaproteobacteria</taxon>
        <taxon>Vibrionales</taxon>
        <taxon>Vibrionaceae</taxon>
        <taxon>Enterovibrio</taxon>
    </lineage>
</organism>
<protein>
    <submittedName>
        <fullName evidence="1">Uncharacterized protein</fullName>
    </submittedName>
</protein>
<evidence type="ECO:0000313" key="1">
    <source>
        <dbReference type="EMBL" id="PMN93995.1"/>
    </source>
</evidence>
<name>A0A2N7LF25_9GAMM</name>
<accession>A0A2N7LF25</accession>
<evidence type="ECO:0000313" key="2">
    <source>
        <dbReference type="Proteomes" id="UP000235387"/>
    </source>
</evidence>
<dbReference type="AlphaFoldDB" id="A0A2N7LF25"/>
<comment type="caution">
    <text evidence="1">The sequence shown here is derived from an EMBL/GenBank/DDBJ whole genome shotgun (WGS) entry which is preliminary data.</text>
</comment>
<gene>
    <name evidence="1" type="ORF">BCT23_10780</name>
</gene>